<evidence type="ECO:0000313" key="2">
    <source>
        <dbReference type="Proteomes" id="UP000245631"/>
    </source>
</evidence>
<organism evidence="1 2">
    <name type="scientific">Rhizobium loti</name>
    <name type="common">Mesorhizobium loti</name>
    <dbReference type="NCBI Taxonomy" id="381"/>
    <lineage>
        <taxon>Bacteria</taxon>
        <taxon>Pseudomonadati</taxon>
        <taxon>Pseudomonadota</taxon>
        <taxon>Alphaproteobacteria</taxon>
        <taxon>Hyphomicrobiales</taxon>
        <taxon>Phyllobacteriaceae</taxon>
        <taxon>Mesorhizobium</taxon>
    </lineage>
</organism>
<name>A0A8E2WAG4_RHILI</name>
<accession>A0A8E2WAG4</accession>
<dbReference type="Proteomes" id="UP000245631">
    <property type="component" value="Unassembled WGS sequence"/>
</dbReference>
<gene>
    <name evidence="1" type="ORF">C8D77_111117</name>
</gene>
<dbReference type="EMBL" id="QGGH01000011">
    <property type="protein sequence ID" value="PWJ88394.1"/>
    <property type="molecule type" value="Genomic_DNA"/>
</dbReference>
<evidence type="ECO:0000313" key="1">
    <source>
        <dbReference type="EMBL" id="PWJ88394.1"/>
    </source>
</evidence>
<sequence length="95" mass="10813">MLALLPQTKPEFLRDVVRMKRSRGDTDVSEFIDICRDFASGSFATIEGAARHMRRQTQGKSRFNEYWRARFAFLADLDAVLDGSFGLDFMATTNA</sequence>
<protein>
    <submittedName>
        <fullName evidence="1">Uncharacterized protein</fullName>
    </submittedName>
</protein>
<dbReference type="RefSeq" id="WP_109670435.1">
    <property type="nucleotide sequence ID" value="NZ_QGGH01000011.1"/>
</dbReference>
<reference evidence="1 2" key="1">
    <citation type="submission" date="2018-05" db="EMBL/GenBank/DDBJ databases">
        <title>Genomic Encyclopedia of Type Strains, Phase IV (KMG-IV): sequencing the most valuable type-strain genomes for metagenomic binning, comparative biology and taxonomic classification.</title>
        <authorList>
            <person name="Goeker M."/>
        </authorList>
    </citation>
    <scope>NUCLEOTIDE SEQUENCE [LARGE SCALE GENOMIC DNA]</scope>
    <source>
        <strain evidence="1 2">DSM 2626</strain>
    </source>
</reference>
<dbReference type="GeneID" id="61054890"/>
<comment type="caution">
    <text evidence="1">The sequence shown here is derived from an EMBL/GenBank/DDBJ whole genome shotgun (WGS) entry which is preliminary data.</text>
</comment>
<dbReference type="AlphaFoldDB" id="A0A8E2WAG4"/>
<proteinExistence type="predicted"/>